<evidence type="ECO:0000256" key="1">
    <source>
        <dbReference type="SAM" id="MobiDB-lite"/>
    </source>
</evidence>
<feature type="compositionally biased region" description="Basic and acidic residues" evidence="1">
    <location>
        <begin position="1034"/>
        <end position="1048"/>
    </location>
</feature>
<comment type="caution">
    <text evidence="4">The sequence shown here is derived from an EMBL/GenBank/DDBJ whole genome shotgun (WGS) entry which is preliminary data.</text>
</comment>
<evidence type="ECO:0000259" key="2">
    <source>
        <dbReference type="Pfam" id="PF13960"/>
    </source>
</evidence>
<evidence type="ECO:0000313" key="5">
    <source>
        <dbReference type="Proteomes" id="UP000701853"/>
    </source>
</evidence>
<dbReference type="EMBL" id="JAHUZN010000003">
    <property type="protein sequence ID" value="KAG8499077.1"/>
    <property type="molecule type" value="Genomic_DNA"/>
</dbReference>
<evidence type="ECO:0008006" key="6">
    <source>
        <dbReference type="Google" id="ProtNLM"/>
    </source>
</evidence>
<dbReference type="AlphaFoldDB" id="A0A8J5ZHY6"/>
<dbReference type="Proteomes" id="UP000701853">
    <property type="component" value="Chromosome 3"/>
</dbReference>
<reference evidence="4 5" key="1">
    <citation type="journal article" date="2021" name="bioRxiv">
        <title>The Gossypium anomalum genome as a resource for cotton improvement and evolutionary analysis of hybrid incompatibility.</title>
        <authorList>
            <person name="Grover C.E."/>
            <person name="Yuan D."/>
            <person name="Arick M.A."/>
            <person name="Miller E.R."/>
            <person name="Hu G."/>
            <person name="Peterson D.G."/>
            <person name="Wendel J.F."/>
            <person name="Udall J.A."/>
        </authorList>
    </citation>
    <scope>NUCLEOTIDE SEQUENCE [LARGE SCALE GENOMIC DNA]</scope>
    <source>
        <strain evidence="4">JFW-Udall</strain>
        <tissue evidence="4">Leaf</tissue>
    </source>
</reference>
<feature type="compositionally biased region" description="Acidic residues" evidence="1">
    <location>
        <begin position="524"/>
        <end position="533"/>
    </location>
</feature>
<protein>
    <recommendedName>
        <fullName evidence="6">DUF4218 domain-containing protein</fullName>
    </recommendedName>
</protein>
<proteinExistence type="predicted"/>
<accession>A0A8J5ZHY6</accession>
<dbReference type="Pfam" id="PF03004">
    <property type="entry name" value="Transposase_24"/>
    <property type="match status" value="1"/>
</dbReference>
<dbReference type="OrthoDB" id="1932595at2759"/>
<dbReference type="InterPro" id="IPR004242">
    <property type="entry name" value="Transposase_21"/>
</dbReference>
<dbReference type="PANTHER" id="PTHR10775">
    <property type="entry name" value="OS08G0208400 PROTEIN"/>
    <property type="match status" value="1"/>
</dbReference>
<dbReference type="InterPro" id="IPR029480">
    <property type="entry name" value="Transpos_assoc"/>
</dbReference>
<dbReference type="InterPro" id="IPR025452">
    <property type="entry name" value="DUF4218"/>
</dbReference>
<dbReference type="PANTHER" id="PTHR10775:SF173">
    <property type="match status" value="1"/>
</dbReference>
<name>A0A8J5ZHY6_9ROSI</name>
<feature type="compositionally biased region" description="Polar residues" evidence="1">
    <location>
        <begin position="1015"/>
        <end position="1031"/>
    </location>
</feature>
<gene>
    <name evidence="4" type="ORF">CXB51_005488</name>
</gene>
<organism evidence="4 5">
    <name type="scientific">Gossypium anomalum</name>
    <dbReference type="NCBI Taxonomy" id="47600"/>
    <lineage>
        <taxon>Eukaryota</taxon>
        <taxon>Viridiplantae</taxon>
        <taxon>Streptophyta</taxon>
        <taxon>Embryophyta</taxon>
        <taxon>Tracheophyta</taxon>
        <taxon>Spermatophyta</taxon>
        <taxon>Magnoliopsida</taxon>
        <taxon>eudicotyledons</taxon>
        <taxon>Gunneridae</taxon>
        <taxon>Pentapetalae</taxon>
        <taxon>rosids</taxon>
        <taxon>malvids</taxon>
        <taxon>Malvales</taxon>
        <taxon>Malvaceae</taxon>
        <taxon>Malvoideae</taxon>
        <taxon>Gossypium</taxon>
    </lineage>
</organism>
<feature type="region of interest" description="Disordered" evidence="1">
    <location>
        <begin position="1015"/>
        <end position="1048"/>
    </location>
</feature>
<evidence type="ECO:0000313" key="4">
    <source>
        <dbReference type="EMBL" id="KAG8499077.1"/>
    </source>
</evidence>
<feature type="region of interest" description="Disordered" evidence="1">
    <location>
        <begin position="514"/>
        <end position="535"/>
    </location>
</feature>
<dbReference type="Pfam" id="PF02992">
    <property type="entry name" value="Transposase_21"/>
    <property type="match status" value="1"/>
</dbReference>
<dbReference type="InterPro" id="IPR004252">
    <property type="entry name" value="Probable_transposase_24"/>
</dbReference>
<feature type="domain" description="DUF4218" evidence="2">
    <location>
        <begin position="587"/>
        <end position="661"/>
    </location>
</feature>
<feature type="domain" description="Transposase-associated" evidence="3">
    <location>
        <begin position="10"/>
        <end position="46"/>
    </location>
</feature>
<evidence type="ECO:0000259" key="3">
    <source>
        <dbReference type="Pfam" id="PF13963"/>
    </source>
</evidence>
<dbReference type="Pfam" id="PF13960">
    <property type="entry name" value="DUF4218"/>
    <property type="match status" value="1"/>
</dbReference>
<keyword evidence="5" id="KW-1185">Reference proteome</keyword>
<dbReference type="Pfam" id="PF13963">
    <property type="entry name" value="Transpos_assoc"/>
    <property type="match status" value="1"/>
</dbReference>
<sequence length="1048" mass="121907">MDRSWMNLSRCKKCGNINWHFHEVFYEYLIVDGFIRGYKKWIFHGECTSSRTSSTINLTYPDTTYHQYVRQDDMEGMLWDTFNMHSHGEQPFPPDFIAFDDCNISGNVFTKTGTSAPDEEPNEEAAKFYNLLNEMNEELYEGSKYSNLSFCICLFHLKCLGGWTRNSFTMLLEFLREMFSFAKIPQSCQDMKRLIKDLGLGYDKIHSCPNDCMLYWGDQKNQQSCHACGKSHWMNRNTEDVNADEGRAQLRKKPVKVLQYFPLIPRLQRLFMSSKIANSMRWHNDQRTDDGLLRHLANSLAWKSFDSKFSSLASNPQNVRLGLAADDFNHFKIISTSYNTWPVVLVPYNLPPWIYMKQSSFILSMIIPGEKGPRNDIDIYLQPFIEELKQLWSGVETYDVLRNENFNLRAVLLWTINDFPTYANLSGWSTEGHYNCPCCAAQTCSKWLYNGKKFSYMGYRRWLDGNHKFRFQRTLFDCTEEYRGAPEQTIGSEILFVLKDINFSYEKMNQPLNTQTKRRLRDESNDESDEEDDPNKADLWKKKIDMRIRHDLYLQVLPNGKYRLPPSIFSMSKEEKEVFCLVLKDIKLVIHLPHEAILGGPVFYRWMYPIGRFLSKLKSYCRNKRYPEGLITEGYLAEECMTFCSRYLEDVETQLNRPSRNAGLNDHNLAKTYLFQSYGEPIGKVEIAELDDISWIQPYRYVLFHDDSIEPLRKEYKQILRSRSRSRRLQHREIHKLFTESFMNGWARRGKDVNDEVKWLSQGPNKNTPRDLFDMGNGSRDDIVERSETLPFPEQNLDENIPSTRKIRRRRLRDLSIVQNTLNLEEANSEQQTVIGFSNVPETLNGPAEFQTESGGTHRGRGRYLGIITRNANMLPINYESWHHMPDSNKNQALDNIKERFALEVSDDYIKKALGSISLASVVEAEEVSSGQKVGRLQLFEITYRKKDGSLMTSEAGEITEKLKEKKAEYEAIASTDSSINLENIDNIIITEVLGPERYSWVRFQGSGVTPTQYFGSSSQQYMPSGSQAQAEVQRLRDQISSDASEHS</sequence>